<dbReference type="Proteomes" id="UP000091918">
    <property type="component" value="Unassembled WGS sequence"/>
</dbReference>
<dbReference type="AlphaFoldDB" id="A0A1B7NW60"/>
<organism evidence="2 3">
    <name type="scientific">Emergomyces africanus</name>
    <dbReference type="NCBI Taxonomy" id="1955775"/>
    <lineage>
        <taxon>Eukaryota</taxon>
        <taxon>Fungi</taxon>
        <taxon>Dikarya</taxon>
        <taxon>Ascomycota</taxon>
        <taxon>Pezizomycotina</taxon>
        <taxon>Eurotiomycetes</taxon>
        <taxon>Eurotiomycetidae</taxon>
        <taxon>Onygenales</taxon>
        <taxon>Ajellomycetaceae</taxon>
        <taxon>Emergomyces</taxon>
    </lineage>
</organism>
<evidence type="ECO:0000259" key="1">
    <source>
        <dbReference type="Pfam" id="PF13391"/>
    </source>
</evidence>
<comment type="caution">
    <text evidence="2">The sequence shown here is derived from an EMBL/GenBank/DDBJ whole genome shotgun (WGS) entry which is preliminary data.</text>
</comment>
<evidence type="ECO:0000313" key="2">
    <source>
        <dbReference type="EMBL" id="OAX81009.1"/>
    </source>
</evidence>
<reference evidence="2 3" key="1">
    <citation type="submission" date="2015-07" db="EMBL/GenBank/DDBJ databases">
        <title>Emmonsia species relationships and genome sequence.</title>
        <authorList>
            <person name="Cuomo C.A."/>
            <person name="Schwartz I.S."/>
            <person name="Kenyon C."/>
            <person name="de Hoog G.S."/>
            <person name="Govender N.P."/>
            <person name="Botha A."/>
            <person name="Moreno L."/>
            <person name="de Vries M."/>
            <person name="Munoz J.F."/>
            <person name="Stielow J.B."/>
        </authorList>
    </citation>
    <scope>NUCLEOTIDE SEQUENCE [LARGE SCALE GENOMIC DNA]</scope>
    <source>
        <strain evidence="2 3">CBS 136260</strain>
    </source>
</reference>
<keyword evidence="3" id="KW-1185">Reference proteome</keyword>
<dbReference type="Pfam" id="PF13391">
    <property type="entry name" value="HNH_2"/>
    <property type="match status" value="1"/>
</dbReference>
<accession>A0A1B7NW60</accession>
<feature type="domain" description="HNH nuclease" evidence="1">
    <location>
        <begin position="55"/>
        <end position="105"/>
    </location>
</feature>
<name>A0A1B7NW60_9EURO</name>
<sequence>MDGCRDGNKTSRPVQFHSLDLLASESIIFGIPATYNSPLLSLPRVDRHATGALDTHIVSKEEALLYEHNEMMNYDRDLGFINDPVYLVTLHVDIHKYFDKCWLIVVSKIPGADGAAQYVSHILSVSAGEIWSEYHNVLVQSPE</sequence>
<protein>
    <recommendedName>
        <fullName evidence="1">HNH nuclease domain-containing protein</fullName>
    </recommendedName>
</protein>
<proteinExistence type="predicted"/>
<gene>
    <name evidence="2" type="ORF">ACJ72_04654</name>
</gene>
<evidence type="ECO:0000313" key="3">
    <source>
        <dbReference type="Proteomes" id="UP000091918"/>
    </source>
</evidence>
<dbReference type="EMBL" id="LGUA01000568">
    <property type="protein sequence ID" value="OAX81009.1"/>
    <property type="molecule type" value="Genomic_DNA"/>
</dbReference>
<dbReference type="OrthoDB" id="4181608at2759"/>
<dbReference type="InterPro" id="IPR003615">
    <property type="entry name" value="HNH_nuc"/>
</dbReference>